<keyword evidence="3" id="KW-1185">Reference proteome</keyword>
<evidence type="ECO:0000256" key="1">
    <source>
        <dbReference type="SAM" id="SignalP"/>
    </source>
</evidence>
<sequence length="87" mass="9539">MKKILFALSIMLLSLTSFTHKEEASNFNCTITMIQITRYNCGDVYEGSSTVINTSPGCTSQTFYDIETAPDVTLCTHDHSAPPDGVN</sequence>
<dbReference type="Proteomes" id="UP001165367">
    <property type="component" value="Unassembled WGS sequence"/>
</dbReference>
<organism evidence="2 3">
    <name type="scientific">Terrimonas ginsenosidimutans</name>
    <dbReference type="NCBI Taxonomy" id="2908004"/>
    <lineage>
        <taxon>Bacteria</taxon>
        <taxon>Pseudomonadati</taxon>
        <taxon>Bacteroidota</taxon>
        <taxon>Chitinophagia</taxon>
        <taxon>Chitinophagales</taxon>
        <taxon>Chitinophagaceae</taxon>
        <taxon>Terrimonas</taxon>
    </lineage>
</organism>
<proteinExistence type="predicted"/>
<gene>
    <name evidence="2" type="ORF">LZZ85_11225</name>
</gene>
<name>A0ABS9KRB2_9BACT</name>
<dbReference type="EMBL" id="JAKLTR010000006">
    <property type="protein sequence ID" value="MCG2614859.1"/>
    <property type="molecule type" value="Genomic_DNA"/>
</dbReference>
<evidence type="ECO:0000313" key="3">
    <source>
        <dbReference type="Proteomes" id="UP001165367"/>
    </source>
</evidence>
<protein>
    <recommendedName>
        <fullName evidence="4">Secreted protein</fullName>
    </recommendedName>
</protein>
<feature type="chain" id="PRO_5045719663" description="Secreted protein" evidence="1">
    <location>
        <begin position="22"/>
        <end position="87"/>
    </location>
</feature>
<comment type="caution">
    <text evidence="2">The sequence shown here is derived from an EMBL/GenBank/DDBJ whole genome shotgun (WGS) entry which is preliminary data.</text>
</comment>
<evidence type="ECO:0008006" key="4">
    <source>
        <dbReference type="Google" id="ProtNLM"/>
    </source>
</evidence>
<dbReference type="RefSeq" id="WP_237871669.1">
    <property type="nucleotide sequence ID" value="NZ_JAKLTR010000006.1"/>
</dbReference>
<reference evidence="2" key="1">
    <citation type="submission" date="2022-01" db="EMBL/GenBank/DDBJ databases">
        <authorList>
            <person name="Jo J.-H."/>
            <person name="Im W.-T."/>
        </authorList>
    </citation>
    <scope>NUCLEOTIDE SEQUENCE</scope>
    <source>
        <strain evidence="2">NA20</strain>
    </source>
</reference>
<accession>A0ABS9KRB2</accession>
<evidence type="ECO:0000313" key="2">
    <source>
        <dbReference type="EMBL" id="MCG2614859.1"/>
    </source>
</evidence>
<keyword evidence="1" id="KW-0732">Signal</keyword>
<feature type="signal peptide" evidence="1">
    <location>
        <begin position="1"/>
        <end position="21"/>
    </location>
</feature>